<comment type="caution">
    <text evidence="1">The sequence shown here is derived from an EMBL/GenBank/DDBJ whole genome shotgun (WGS) entry which is preliminary data.</text>
</comment>
<dbReference type="EMBL" id="CAJNRG010007142">
    <property type="protein sequence ID" value="CAF2091845.1"/>
    <property type="molecule type" value="Genomic_DNA"/>
</dbReference>
<sequence>MKSKDLQQVVFRKYEDVDGPTKIFRDLNDSLGLTTIKRWCKMIRDTGSIQLSKSPGGPRFARTSKKIQKVKHKLNQKKMVSVRSLTKDCSISNPVHIEY</sequence>
<name>A0A816T4K1_9BILA</name>
<dbReference type="Proteomes" id="UP000663887">
    <property type="component" value="Unassembled WGS sequence"/>
</dbReference>
<evidence type="ECO:0000313" key="2">
    <source>
        <dbReference type="Proteomes" id="UP000663887"/>
    </source>
</evidence>
<gene>
    <name evidence="1" type="ORF">XDN619_LOCUS16759</name>
</gene>
<reference evidence="1" key="1">
    <citation type="submission" date="2021-02" db="EMBL/GenBank/DDBJ databases">
        <authorList>
            <person name="Nowell W R."/>
        </authorList>
    </citation>
    <scope>NUCLEOTIDE SEQUENCE</scope>
</reference>
<evidence type="ECO:0000313" key="1">
    <source>
        <dbReference type="EMBL" id="CAF2091845.1"/>
    </source>
</evidence>
<organism evidence="1 2">
    <name type="scientific">Rotaria magnacalcarata</name>
    <dbReference type="NCBI Taxonomy" id="392030"/>
    <lineage>
        <taxon>Eukaryota</taxon>
        <taxon>Metazoa</taxon>
        <taxon>Spiralia</taxon>
        <taxon>Gnathifera</taxon>
        <taxon>Rotifera</taxon>
        <taxon>Eurotatoria</taxon>
        <taxon>Bdelloidea</taxon>
        <taxon>Philodinida</taxon>
        <taxon>Philodinidae</taxon>
        <taxon>Rotaria</taxon>
    </lineage>
</organism>
<proteinExistence type="predicted"/>
<dbReference type="AlphaFoldDB" id="A0A816T4K1"/>
<protein>
    <submittedName>
        <fullName evidence="1">Uncharacterized protein</fullName>
    </submittedName>
</protein>
<accession>A0A816T4K1</accession>